<dbReference type="EMBL" id="AM452338">
    <property type="protein sequence ID" value="CAN80957.1"/>
    <property type="molecule type" value="Genomic_DNA"/>
</dbReference>
<sequence>MGEKEVRLKKDSLKSCLVGRWGVYSDLVSELQILKKWAVCNWRLKRGVDLFLLRRALILFKFDSFEDAEEVMHRGLRRFANKCLSLERWSSKVGCFRRDVHAKEVWGDCCGGRGFVVADEDTTRHCNLQWARFLVRSDGKKLLGFLQVEVGLHHYSVQLWWEASPWLSQVTTLKVEKKQDVKAEEEEGGGDPHAIKGVREEVIMIVGVGLERWILGHQRRPNGAVSLKGRVAQSPIYLIDSTWPNFLTLSVLNNRPREVGWASNGSKGLESHFNLSSLERERVEGCDKEPMCIIEALEGLSLALVPSPVVLDGPWLSCEDDSHPLLACSSLHPEERAPFADIALLFEAQSVLDGGKEQDVGLLAEGKDDVYRPLHMSSGRGLVVEIPKVQPKDVRDTNLEVCSGEGASGFRSPSRGLSDVESLSDPSFQKFISFSKFLGLLVVGYEREIASLLRKMETRKGRRVSTVKRRPSSTPCLVREILNLEYFVKYCTSNKKERSRSSGWKMVAHRSTPVPNESSIPLKPENPEVRRMALLYKLSPNLLPKPRKEDNQQIYSISSCNPHHPNYGKQSPVKLQRKGTVERKVAKHFPTSQRKDSTIFLYKASRIGAHH</sequence>
<reference evidence="3" key="1">
    <citation type="journal article" date="2007" name="PLoS ONE">
        <title>The first genome sequence of an elite grapevine cultivar (Pinot noir Vitis vinifera L.): coping with a highly heterozygous genome.</title>
        <authorList>
            <person name="Velasco R."/>
            <person name="Zharkikh A."/>
            <person name="Troggio M."/>
            <person name="Cartwright D.A."/>
            <person name="Cestaro A."/>
            <person name="Pruss D."/>
            <person name="Pindo M."/>
            <person name="FitzGerald L.M."/>
            <person name="Vezzulli S."/>
            <person name="Reid J."/>
            <person name="Malacarne G."/>
            <person name="Iliev D."/>
            <person name="Coppola G."/>
            <person name="Wardell B."/>
            <person name="Micheletti D."/>
            <person name="Macalma T."/>
            <person name="Facci M."/>
            <person name="Mitchell J.T."/>
            <person name="Perazzolli M."/>
            <person name="Eldredge G."/>
            <person name="Gatto P."/>
            <person name="Oyzerski R."/>
            <person name="Moretto M."/>
            <person name="Gutin N."/>
            <person name="Stefanini M."/>
            <person name="Chen Y."/>
            <person name="Segala C."/>
            <person name="Davenport C."/>
            <person name="Dematte L."/>
            <person name="Mraz A."/>
            <person name="Battilana J."/>
            <person name="Stormo K."/>
            <person name="Costa F."/>
            <person name="Tao Q."/>
            <person name="Si-Ammour A."/>
            <person name="Harkins T."/>
            <person name="Lackey A."/>
            <person name="Perbost C."/>
            <person name="Taillon B."/>
            <person name="Stella A."/>
            <person name="Solovyev V."/>
            <person name="Fawcett J.A."/>
            <person name="Sterck L."/>
            <person name="Vandepoele K."/>
            <person name="Grando S.M."/>
            <person name="Toppo S."/>
            <person name="Moser C."/>
            <person name="Lanchbury J."/>
            <person name="Bogden R."/>
            <person name="Skolnick M."/>
            <person name="Sgaramella V."/>
            <person name="Bhatnagar S.K."/>
            <person name="Fontana P."/>
            <person name="Gutin A."/>
            <person name="Van de Peer Y."/>
            <person name="Salamini F."/>
            <person name="Viola R."/>
        </authorList>
    </citation>
    <scope>NUCLEOTIDE SEQUENCE</scope>
</reference>
<protein>
    <recommendedName>
        <fullName evidence="2">DUF4283 domain-containing protein</fullName>
    </recommendedName>
</protein>
<proteinExistence type="predicted"/>
<dbReference type="Pfam" id="PF14111">
    <property type="entry name" value="DUF4283"/>
    <property type="match status" value="1"/>
</dbReference>
<dbReference type="ExpressionAtlas" id="A5BAH7">
    <property type="expression patterns" value="baseline"/>
</dbReference>
<dbReference type="AlphaFoldDB" id="A5BAH7"/>
<feature type="region of interest" description="Disordered" evidence="1">
    <location>
        <begin position="502"/>
        <end position="524"/>
    </location>
</feature>
<dbReference type="InterPro" id="IPR025558">
    <property type="entry name" value="DUF4283"/>
</dbReference>
<gene>
    <name evidence="3" type="ORF">VITISV_021968</name>
</gene>
<organism evidence="3">
    <name type="scientific">Vitis vinifera</name>
    <name type="common">Grape</name>
    <dbReference type="NCBI Taxonomy" id="29760"/>
    <lineage>
        <taxon>Eukaryota</taxon>
        <taxon>Viridiplantae</taxon>
        <taxon>Streptophyta</taxon>
        <taxon>Embryophyta</taxon>
        <taxon>Tracheophyta</taxon>
        <taxon>Spermatophyta</taxon>
        <taxon>Magnoliopsida</taxon>
        <taxon>eudicotyledons</taxon>
        <taxon>Gunneridae</taxon>
        <taxon>Pentapetalae</taxon>
        <taxon>rosids</taxon>
        <taxon>Vitales</taxon>
        <taxon>Vitaceae</taxon>
        <taxon>Viteae</taxon>
        <taxon>Vitis</taxon>
    </lineage>
</organism>
<dbReference type="PANTHER" id="PTHR34427:SF5">
    <property type="entry name" value="DUF4283 DOMAIN-CONTAINING PROTEIN"/>
    <property type="match status" value="1"/>
</dbReference>
<evidence type="ECO:0000256" key="1">
    <source>
        <dbReference type="SAM" id="MobiDB-lite"/>
    </source>
</evidence>
<dbReference type="PANTHER" id="PTHR34427">
    <property type="entry name" value="DUF4283 DOMAIN PROTEIN"/>
    <property type="match status" value="1"/>
</dbReference>
<feature type="domain" description="DUF4283" evidence="2">
    <location>
        <begin position="10"/>
        <end position="95"/>
    </location>
</feature>
<evidence type="ECO:0000259" key="2">
    <source>
        <dbReference type="Pfam" id="PF14111"/>
    </source>
</evidence>
<evidence type="ECO:0000313" key="3">
    <source>
        <dbReference type="EMBL" id="CAN80957.1"/>
    </source>
</evidence>
<name>A5BAH7_VITVI</name>
<accession>A5BAH7</accession>
<feature type="region of interest" description="Disordered" evidence="1">
    <location>
        <begin position="556"/>
        <end position="578"/>
    </location>
</feature>